<name>A0AAW2EUL1_9HYME</name>
<keyword evidence="2" id="KW-1185">Reference proteome</keyword>
<gene>
    <name evidence="1" type="ORF">PUN28_015744</name>
</gene>
<accession>A0AAW2EUL1</accession>
<organism evidence="1 2">
    <name type="scientific">Cardiocondyla obscurior</name>
    <dbReference type="NCBI Taxonomy" id="286306"/>
    <lineage>
        <taxon>Eukaryota</taxon>
        <taxon>Metazoa</taxon>
        <taxon>Ecdysozoa</taxon>
        <taxon>Arthropoda</taxon>
        <taxon>Hexapoda</taxon>
        <taxon>Insecta</taxon>
        <taxon>Pterygota</taxon>
        <taxon>Neoptera</taxon>
        <taxon>Endopterygota</taxon>
        <taxon>Hymenoptera</taxon>
        <taxon>Apocrita</taxon>
        <taxon>Aculeata</taxon>
        <taxon>Formicoidea</taxon>
        <taxon>Formicidae</taxon>
        <taxon>Myrmicinae</taxon>
        <taxon>Cardiocondyla</taxon>
    </lineage>
</organism>
<protein>
    <submittedName>
        <fullName evidence="1">Uncharacterized protein</fullName>
    </submittedName>
</protein>
<dbReference type="EMBL" id="JADYXP020000017">
    <property type="protein sequence ID" value="KAL0107406.1"/>
    <property type="molecule type" value="Genomic_DNA"/>
</dbReference>
<proteinExistence type="predicted"/>
<dbReference type="Proteomes" id="UP001430953">
    <property type="component" value="Unassembled WGS sequence"/>
</dbReference>
<sequence>MRKTKPYIAHPFLRRQQLYIKEMRGVKAIAHEMHKLHKHSIKVTKFLRLWFMFNQSKRRRKNPTKRTINL</sequence>
<evidence type="ECO:0000313" key="1">
    <source>
        <dbReference type="EMBL" id="KAL0107406.1"/>
    </source>
</evidence>
<dbReference type="AlphaFoldDB" id="A0AAW2EUL1"/>
<comment type="caution">
    <text evidence="1">The sequence shown here is derived from an EMBL/GenBank/DDBJ whole genome shotgun (WGS) entry which is preliminary data.</text>
</comment>
<reference evidence="1 2" key="1">
    <citation type="submission" date="2023-03" db="EMBL/GenBank/DDBJ databases">
        <title>High recombination rates correlate with genetic variation in Cardiocondyla obscurior ants.</title>
        <authorList>
            <person name="Errbii M."/>
        </authorList>
    </citation>
    <scope>NUCLEOTIDE SEQUENCE [LARGE SCALE GENOMIC DNA]</scope>
    <source>
        <strain evidence="1">Alpha-2009</strain>
        <tissue evidence="1">Whole body</tissue>
    </source>
</reference>
<evidence type="ECO:0000313" key="2">
    <source>
        <dbReference type="Proteomes" id="UP001430953"/>
    </source>
</evidence>